<dbReference type="EMBL" id="JAYKXN010000007">
    <property type="protein sequence ID" value="KAK7272438.1"/>
    <property type="molecule type" value="Genomic_DNA"/>
</dbReference>
<sequence>MSSISTAPSSKIIISHECESPEESGWTKYFDDFFLSNNNNDHDQKCSISFSGADHSSSSLVSDAAIKKLTHDSTQAEEYGKELSFKKRKKIKTAFVDDALEDTATSPINGSDEEKGNSSGERDDRKELCFNERDSDLTKLKKKGLCLVPLSMMVNYLG</sequence>
<reference evidence="2 3" key="1">
    <citation type="submission" date="2024-01" db="EMBL/GenBank/DDBJ databases">
        <title>The genomes of 5 underutilized Papilionoideae crops provide insights into root nodulation and disease resistance.</title>
        <authorList>
            <person name="Yuan L."/>
        </authorList>
    </citation>
    <scope>NUCLEOTIDE SEQUENCE [LARGE SCALE GENOMIC DNA]</scope>
    <source>
        <strain evidence="2">LY-2023</strain>
        <tissue evidence="2">Leaf</tissue>
    </source>
</reference>
<gene>
    <name evidence="2" type="ORF">RJT34_29033</name>
</gene>
<dbReference type="AlphaFoldDB" id="A0AAN9I9F6"/>
<keyword evidence="3" id="KW-1185">Reference proteome</keyword>
<accession>A0AAN9I9F6</accession>
<proteinExistence type="predicted"/>
<organism evidence="2 3">
    <name type="scientific">Clitoria ternatea</name>
    <name type="common">Butterfly pea</name>
    <dbReference type="NCBI Taxonomy" id="43366"/>
    <lineage>
        <taxon>Eukaryota</taxon>
        <taxon>Viridiplantae</taxon>
        <taxon>Streptophyta</taxon>
        <taxon>Embryophyta</taxon>
        <taxon>Tracheophyta</taxon>
        <taxon>Spermatophyta</taxon>
        <taxon>Magnoliopsida</taxon>
        <taxon>eudicotyledons</taxon>
        <taxon>Gunneridae</taxon>
        <taxon>Pentapetalae</taxon>
        <taxon>rosids</taxon>
        <taxon>fabids</taxon>
        <taxon>Fabales</taxon>
        <taxon>Fabaceae</taxon>
        <taxon>Papilionoideae</taxon>
        <taxon>50 kb inversion clade</taxon>
        <taxon>NPAAA clade</taxon>
        <taxon>indigoferoid/millettioid clade</taxon>
        <taxon>Phaseoleae</taxon>
        <taxon>Clitoria</taxon>
    </lineage>
</organism>
<dbReference type="GO" id="GO:0010089">
    <property type="term" value="P:xylem development"/>
    <property type="evidence" value="ECO:0007669"/>
    <property type="project" value="InterPro"/>
</dbReference>
<dbReference type="InterPro" id="IPR039280">
    <property type="entry name" value="VUP"/>
</dbReference>
<protein>
    <submittedName>
        <fullName evidence="2">Uncharacterized protein</fullName>
    </submittedName>
</protein>
<feature type="region of interest" description="Disordered" evidence="1">
    <location>
        <begin position="102"/>
        <end position="128"/>
    </location>
</feature>
<evidence type="ECO:0000313" key="3">
    <source>
        <dbReference type="Proteomes" id="UP001359559"/>
    </source>
</evidence>
<dbReference type="PANTHER" id="PTHR33974">
    <property type="entry name" value="VASCULAR-RELATED UNKNOWN PROTEIN 1-RELATED"/>
    <property type="match status" value="1"/>
</dbReference>
<evidence type="ECO:0000256" key="1">
    <source>
        <dbReference type="SAM" id="MobiDB-lite"/>
    </source>
</evidence>
<dbReference type="PANTHER" id="PTHR33974:SF18">
    <property type="match status" value="1"/>
</dbReference>
<feature type="compositionally biased region" description="Basic and acidic residues" evidence="1">
    <location>
        <begin position="112"/>
        <end position="128"/>
    </location>
</feature>
<comment type="caution">
    <text evidence="2">The sequence shown here is derived from an EMBL/GenBank/DDBJ whole genome shotgun (WGS) entry which is preliminary data.</text>
</comment>
<dbReference type="Proteomes" id="UP001359559">
    <property type="component" value="Unassembled WGS sequence"/>
</dbReference>
<name>A0AAN9I9F6_CLITE</name>
<evidence type="ECO:0000313" key="2">
    <source>
        <dbReference type="EMBL" id="KAK7272438.1"/>
    </source>
</evidence>